<dbReference type="EMBL" id="CM056809">
    <property type="protein sequence ID" value="KAJ8648861.1"/>
    <property type="molecule type" value="Genomic_DNA"/>
</dbReference>
<keyword evidence="2" id="KW-1185">Reference proteome</keyword>
<accession>A0ACC2MTV3</accession>
<name>A0ACC2MTV3_PERAE</name>
<dbReference type="Proteomes" id="UP001234297">
    <property type="component" value="Chromosome 1"/>
</dbReference>
<gene>
    <name evidence="1" type="ORF">MRB53_001884</name>
</gene>
<protein>
    <submittedName>
        <fullName evidence="1">Uncharacterized protein</fullName>
    </submittedName>
</protein>
<organism evidence="1 2">
    <name type="scientific">Persea americana</name>
    <name type="common">Avocado</name>
    <dbReference type="NCBI Taxonomy" id="3435"/>
    <lineage>
        <taxon>Eukaryota</taxon>
        <taxon>Viridiplantae</taxon>
        <taxon>Streptophyta</taxon>
        <taxon>Embryophyta</taxon>
        <taxon>Tracheophyta</taxon>
        <taxon>Spermatophyta</taxon>
        <taxon>Magnoliopsida</taxon>
        <taxon>Magnoliidae</taxon>
        <taxon>Laurales</taxon>
        <taxon>Lauraceae</taxon>
        <taxon>Persea</taxon>
    </lineage>
</organism>
<evidence type="ECO:0000313" key="1">
    <source>
        <dbReference type="EMBL" id="KAJ8648861.1"/>
    </source>
</evidence>
<sequence>MYADRVLSGTKRSIKDRLNGNSVEDYGRSRQIDAKRQRQTDDKWKHDLYDDDEEPEASNPRVGARDLRLKLQRKGPQQAHQSGKGSNVGVQDLREKLSGTMHPQPANSNLPKAKAVPDVAKSTRKSAPSVEPSVPDTKKVASSASRKKQKADSSVDGLLQSLGLEKYLITFQAEEVDMTALLHMNDDDLKALGIPMGPRKKILLALESRAQY</sequence>
<proteinExistence type="predicted"/>
<evidence type="ECO:0000313" key="2">
    <source>
        <dbReference type="Proteomes" id="UP001234297"/>
    </source>
</evidence>
<reference evidence="1 2" key="1">
    <citation type="journal article" date="2022" name="Hortic Res">
        <title>A haplotype resolved chromosomal level avocado genome allows analysis of novel avocado genes.</title>
        <authorList>
            <person name="Nath O."/>
            <person name="Fletcher S.J."/>
            <person name="Hayward A."/>
            <person name="Shaw L.M."/>
            <person name="Masouleh A.K."/>
            <person name="Furtado A."/>
            <person name="Henry R.J."/>
            <person name="Mitter N."/>
        </authorList>
    </citation>
    <scope>NUCLEOTIDE SEQUENCE [LARGE SCALE GENOMIC DNA]</scope>
    <source>
        <strain evidence="2">cv. Hass</strain>
    </source>
</reference>
<comment type="caution">
    <text evidence="1">The sequence shown here is derived from an EMBL/GenBank/DDBJ whole genome shotgun (WGS) entry which is preliminary data.</text>
</comment>